<comment type="caution">
    <text evidence="11">The sequence shown here is derived from an EMBL/GenBank/DDBJ whole genome shotgun (WGS) entry which is preliminary data.</text>
</comment>
<evidence type="ECO:0000313" key="12">
    <source>
        <dbReference type="Proteomes" id="UP001597497"/>
    </source>
</evidence>
<evidence type="ECO:0000256" key="3">
    <source>
        <dbReference type="ARBA" id="ARBA00022449"/>
    </source>
</evidence>
<feature type="transmembrane region" description="Helical" evidence="9">
    <location>
        <begin position="73"/>
        <end position="95"/>
    </location>
</feature>
<evidence type="ECO:0000256" key="4">
    <source>
        <dbReference type="ARBA" id="ARBA00022475"/>
    </source>
</evidence>
<proteinExistence type="inferred from homology"/>
<comment type="subcellular location">
    <subcellularLocation>
        <location evidence="1">Cell membrane</location>
        <topology evidence="1">Multi-pass membrane protein</topology>
    </subcellularLocation>
</comment>
<evidence type="ECO:0000256" key="5">
    <source>
        <dbReference type="ARBA" id="ARBA00022692"/>
    </source>
</evidence>
<feature type="domain" description="Na+/H+ antiporter NhaC-like C-terminal" evidence="10">
    <location>
        <begin position="231"/>
        <end position="430"/>
    </location>
</feature>
<evidence type="ECO:0000256" key="6">
    <source>
        <dbReference type="ARBA" id="ARBA00022989"/>
    </source>
</evidence>
<feature type="transmembrane region" description="Helical" evidence="9">
    <location>
        <begin position="227"/>
        <end position="246"/>
    </location>
</feature>
<reference evidence="12" key="1">
    <citation type="journal article" date="2019" name="Int. J. Syst. Evol. Microbiol.">
        <title>The Global Catalogue of Microorganisms (GCM) 10K type strain sequencing project: providing services to taxonomists for standard genome sequencing and annotation.</title>
        <authorList>
            <consortium name="The Broad Institute Genomics Platform"/>
            <consortium name="The Broad Institute Genome Sequencing Center for Infectious Disease"/>
            <person name="Wu L."/>
            <person name="Ma J."/>
        </authorList>
    </citation>
    <scope>NUCLEOTIDE SEQUENCE [LARGE SCALE GENOMIC DNA]</scope>
    <source>
        <strain evidence="12">KCTC 33676</strain>
    </source>
</reference>
<dbReference type="InterPro" id="IPR052180">
    <property type="entry name" value="NhaC_Na-H+_Antiporter"/>
</dbReference>
<sequence>MQQPVFNSMKLASMIGMTMAGLLISYLNGWPLAAGFSIGLIYTVMVAFRGAIPWREIGKGMREGAWHTKEVMMILLFVGLLIPAWTGSGTIPYLIQQCLAWLPPSYFLVFCFVSSSIVAMILGTSTGTLSALGIPLVGAAAALDVPLAMCAGALVSGAFVGDRTSPVSSAARLTASSAGNVPEVHRKAIRGTTLAAITLTVTFFLILDLRHAWGANGIPMPEYLGLFDLHISLALPAMILVTAMLLKWPLIWTFGISIATSMVLGSIWQGVTLMEWSTSLLTGWDQGGYAALHTKGLLDMLDLICLIGLAGALIGVLERANAIEPWIQRMMGGRTSMLVATMKLFGFGVLLGMISCTQTLPLMVSGKTVRPVWIQRFASADLSRVVSDTALVTAGLIPWNMLALLCATILDVPVTAYVPYAIFLWCLPLCTLWVSMRRDRSSQKAQPSIPANLSS</sequence>
<feature type="transmembrane region" description="Helical" evidence="9">
    <location>
        <begin position="134"/>
        <end position="159"/>
    </location>
</feature>
<keyword evidence="5 9" id="KW-0812">Transmembrane</keyword>
<name>A0ABW5RCD0_9BACL</name>
<feature type="transmembrane region" description="Helical" evidence="9">
    <location>
        <begin position="297"/>
        <end position="317"/>
    </location>
</feature>
<gene>
    <name evidence="11" type="ORF">ACFSUC_11875</name>
</gene>
<feature type="transmembrane region" description="Helical" evidence="9">
    <location>
        <begin position="252"/>
        <end position="276"/>
    </location>
</feature>
<dbReference type="InterPro" id="IPR018461">
    <property type="entry name" value="Na/H_Antiport_NhaC-like_C"/>
</dbReference>
<dbReference type="Proteomes" id="UP001597497">
    <property type="component" value="Unassembled WGS sequence"/>
</dbReference>
<evidence type="ECO:0000259" key="10">
    <source>
        <dbReference type="Pfam" id="PF03553"/>
    </source>
</evidence>
<keyword evidence="4" id="KW-1003">Cell membrane</keyword>
<keyword evidence="6 9" id="KW-1133">Transmembrane helix</keyword>
<keyword evidence="12" id="KW-1185">Reference proteome</keyword>
<accession>A0ABW5RCD0</accession>
<evidence type="ECO:0000256" key="1">
    <source>
        <dbReference type="ARBA" id="ARBA00004651"/>
    </source>
</evidence>
<dbReference type="PANTHER" id="PTHR33451:SF3">
    <property type="entry name" value="MALATE-2H(+)_NA(+)-LACTATE ANTIPORTER"/>
    <property type="match status" value="1"/>
</dbReference>
<feature type="transmembrane region" description="Helical" evidence="9">
    <location>
        <begin position="101"/>
        <end position="122"/>
    </location>
</feature>
<keyword evidence="7 9" id="KW-0472">Membrane</keyword>
<keyword evidence="2" id="KW-0813">Transport</keyword>
<evidence type="ECO:0000313" key="11">
    <source>
        <dbReference type="EMBL" id="MFD2672264.1"/>
    </source>
</evidence>
<protein>
    <submittedName>
        <fullName evidence="11">Na+/H+ antiporter NhaC family protein</fullName>
    </submittedName>
</protein>
<evidence type="ECO:0000256" key="8">
    <source>
        <dbReference type="ARBA" id="ARBA00038435"/>
    </source>
</evidence>
<feature type="transmembrane region" description="Helical" evidence="9">
    <location>
        <begin position="188"/>
        <end position="207"/>
    </location>
</feature>
<keyword evidence="3" id="KW-0050">Antiport</keyword>
<dbReference type="Pfam" id="PF03553">
    <property type="entry name" value="Na_H_antiporter"/>
    <property type="match status" value="1"/>
</dbReference>
<dbReference type="EMBL" id="JBHUMM010000037">
    <property type="protein sequence ID" value="MFD2672264.1"/>
    <property type="molecule type" value="Genomic_DNA"/>
</dbReference>
<evidence type="ECO:0000256" key="2">
    <source>
        <dbReference type="ARBA" id="ARBA00022448"/>
    </source>
</evidence>
<evidence type="ECO:0000256" key="9">
    <source>
        <dbReference type="SAM" id="Phobius"/>
    </source>
</evidence>
<feature type="transmembrane region" description="Helical" evidence="9">
    <location>
        <begin position="416"/>
        <end position="434"/>
    </location>
</feature>
<dbReference type="PANTHER" id="PTHR33451">
    <property type="entry name" value="MALATE-2H(+)/NA(+)-LACTATE ANTIPORTER"/>
    <property type="match status" value="1"/>
</dbReference>
<comment type="similarity">
    <text evidence="8">Belongs to the NhaC Na(+)/H(+) (TC 2.A.35) antiporter family.</text>
</comment>
<feature type="transmembrane region" description="Helical" evidence="9">
    <location>
        <begin position="337"/>
        <end position="364"/>
    </location>
</feature>
<evidence type="ECO:0000256" key="7">
    <source>
        <dbReference type="ARBA" id="ARBA00023136"/>
    </source>
</evidence>
<organism evidence="11 12">
    <name type="scientific">Marinicrinis sediminis</name>
    <dbReference type="NCBI Taxonomy" id="1652465"/>
    <lineage>
        <taxon>Bacteria</taxon>
        <taxon>Bacillati</taxon>
        <taxon>Bacillota</taxon>
        <taxon>Bacilli</taxon>
        <taxon>Bacillales</taxon>
        <taxon>Paenibacillaceae</taxon>
    </lineage>
</organism>
<dbReference type="RefSeq" id="WP_379929811.1">
    <property type="nucleotide sequence ID" value="NZ_JBHUMM010000037.1"/>
</dbReference>